<dbReference type="Proteomes" id="UP001467674">
    <property type="component" value="Unassembled WGS sequence"/>
</dbReference>
<name>A0ABV1SC73_BACAB</name>
<dbReference type="PANTHER" id="PTHR43493:SF5">
    <property type="entry name" value="DNA GYRASE SUBUNIT A, CHLOROPLASTIC_MITOCHONDRIAL"/>
    <property type="match status" value="1"/>
</dbReference>
<reference evidence="1 2" key="1">
    <citation type="submission" date="2024-06" db="EMBL/GenBank/DDBJ databases">
        <title>Construction of an artificial bacterial consortium using nitrogen cycle bacteria from Cuatro Cienegas Basin and a mangrove forest.</title>
        <authorList>
            <person name="Aguilera-Najera D."/>
            <person name="Marquez-Cianci L."/>
            <person name="Martinez-Perez E."/>
            <person name="Rosas-Barrera M."/>
            <person name="Rodriguez-Cruz U.E."/>
            <person name="Tapia-Lopez R."/>
            <person name="Eguiarte L.E."/>
            <person name="Souza-Saldivar V."/>
        </authorList>
    </citation>
    <scope>NUCLEOTIDE SEQUENCE [LARGE SCALE GENOMIC DNA]</scope>
    <source>
        <strain evidence="1 2">S14-15</strain>
    </source>
</reference>
<dbReference type="PANTHER" id="PTHR43493">
    <property type="entry name" value="DNA GYRASE/TOPOISOMERASE SUBUNIT A"/>
    <property type="match status" value="1"/>
</dbReference>
<dbReference type="Pfam" id="PF03989">
    <property type="entry name" value="DNA_gyraseA_C"/>
    <property type="match status" value="3"/>
</dbReference>
<dbReference type="InterPro" id="IPR035516">
    <property type="entry name" value="Gyrase/topoIV_suA_C"/>
</dbReference>
<evidence type="ECO:0000313" key="2">
    <source>
        <dbReference type="Proteomes" id="UP001467674"/>
    </source>
</evidence>
<proteinExistence type="predicted"/>
<keyword evidence="2" id="KW-1185">Reference proteome</keyword>
<dbReference type="InterPro" id="IPR006691">
    <property type="entry name" value="GyrA/parC_rep"/>
</dbReference>
<feature type="non-terminal residue" evidence="1">
    <location>
        <position position="1"/>
    </location>
</feature>
<dbReference type="Gene3D" id="2.120.10.90">
    <property type="entry name" value="DNA gyrase/topoisomerase IV, subunit A, C-terminal"/>
    <property type="match status" value="1"/>
</dbReference>
<dbReference type="InterPro" id="IPR050220">
    <property type="entry name" value="Type_II_DNA_Topoisomerases"/>
</dbReference>
<organism evidence="1 2">
    <name type="scientific">Bacillus altitudinis</name>
    <dbReference type="NCBI Taxonomy" id="293387"/>
    <lineage>
        <taxon>Bacteria</taxon>
        <taxon>Bacillati</taxon>
        <taxon>Bacillota</taxon>
        <taxon>Bacilli</taxon>
        <taxon>Bacillales</taxon>
        <taxon>Bacillaceae</taxon>
        <taxon>Bacillus</taxon>
    </lineage>
</organism>
<dbReference type="RefSeq" id="WP_350387131.1">
    <property type="nucleotide sequence ID" value="NZ_JBEOME010000108.1"/>
</dbReference>
<accession>A0ABV1SC73</accession>
<comment type="caution">
    <text evidence="1">The sequence shown here is derived from an EMBL/GenBank/DDBJ whole genome shotgun (WGS) entry which is preliminary data.</text>
</comment>
<dbReference type="EMBL" id="JBEOME010000108">
    <property type="protein sequence ID" value="MER3123746.1"/>
    <property type="molecule type" value="Genomic_DNA"/>
</dbReference>
<protein>
    <submittedName>
        <fullName evidence="1">DNA gyrase C-terminal beta-propeller domain-containing protein</fullName>
    </submittedName>
</protein>
<sequence>ITLAKDDKVVSVSLCDEGTDLLVVSENGFGKRTDIDEYRIQIRAGKGIKTYNISEKTGELVGAEMVNEDDEMMIINSDGVLIRLRVNEISLFGRVTSGVKLMKTNDEVNVVSIAKINIEEE</sequence>
<gene>
    <name evidence="1" type="ORF">ABQG71_21660</name>
</gene>
<dbReference type="SUPFAM" id="SSF101904">
    <property type="entry name" value="GyrA/ParC C-terminal domain-like"/>
    <property type="match status" value="1"/>
</dbReference>
<evidence type="ECO:0000313" key="1">
    <source>
        <dbReference type="EMBL" id="MER3123746.1"/>
    </source>
</evidence>